<evidence type="ECO:0008006" key="3">
    <source>
        <dbReference type="Google" id="ProtNLM"/>
    </source>
</evidence>
<protein>
    <recommendedName>
        <fullName evidence="3">Radical SAM core domain-containing protein</fullName>
    </recommendedName>
</protein>
<reference evidence="1" key="1">
    <citation type="submission" date="2022-11" db="EMBL/GenBank/DDBJ databases">
        <title>Minimal conservation of predation-associated metabolite biosynthetic gene clusters underscores biosynthetic potential of Myxococcota including descriptions for ten novel species: Archangium lansinium sp. nov., Myxococcus landrumus sp. nov., Nannocystis bai.</title>
        <authorList>
            <person name="Ahearne A."/>
            <person name="Stevens C."/>
            <person name="Dowd S."/>
        </authorList>
    </citation>
    <scope>NUCLEOTIDE SEQUENCE</scope>
    <source>
        <strain evidence="1">Fl3</strain>
    </source>
</reference>
<dbReference type="SUPFAM" id="SSF102114">
    <property type="entry name" value="Radical SAM enzymes"/>
    <property type="match status" value="1"/>
</dbReference>
<name>A0ABY7GW43_9BACT</name>
<dbReference type="EMBL" id="CP114040">
    <property type="protein sequence ID" value="WAS91193.1"/>
    <property type="molecule type" value="Genomic_DNA"/>
</dbReference>
<dbReference type="Proteomes" id="UP001164459">
    <property type="component" value="Chromosome"/>
</dbReference>
<sequence length="366" mass="40014">MQSDESLSRASAGLLERFAAHGAALVDRDDGARVVDHPVAGVVHRFALPLTFTPFASARPCSARCVFCSETLVHRDAARMSAALRPGPGYFAGLARALAELRGLPLGLSLSGLEATDDPAWLCAALDVLTAADLASPFTDKVLYTNAAGLHAGTHAAELVPRLQAFGLTRAEVSRHHHEAARNDGIMRFRPGERISEQAVFEAAVRGLAGRVPVRLVCVVQRTGVSDLAGVLAYLEWAARLGVDDVVLREFSRLHDLYRPNVTLRNIEDGRVAIESLLAELWPADGPCHLDFVPAAVTRGYYYWNVRFRWKDRVDVTFETSDYATMKSRHGEGVVHKLVFHADGNLCGDWDPDRRVLLRTGDPPHT</sequence>
<proteinExistence type="predicted"/>
<keyword evidence="2" id="KW-1185">Reference proteome</keyword>
<accession>A0ABY7GW43</accession>
<gene>
    <name evidence="1" type="ORF">O0S08_33820</name>
</gene>
<dbReference type="InterPro" id="IPR058240">
    <property type="entry name" value="rSAM_sf"/>
</dbReference>
<evidence type="ECO:0000313" key="2">
    <source>
        <dbReference type="Proteomes" id="UP001164459"/>
    </source>
</evidence>
<dbReference type="RefSeq" id="WP_269033557.1">
    <property type="nucleotide sequence ID" value="NZ_CP114040.1"/>
</dbReference>
<evidence type="ECO:0000313" key="1">
    <source>
        <dbReference type="EMBL" id="WAS91193.1"/>
    </source>
</evidence>
<organism evidence="1 2">
    <name type="scientific">Nannocystis punicea</name>
    <dbReference type="NCBI Taxonomy" id="2995304"/>
    <lineage>
        <taxon>Bacteria</taxon>
        <taxon>Pseudomonadati</taxon>
        <taxon>Myxococcota</taxon>
        <taxon>Polyangia</taxon>
        <taxon>Nannocystales</taxon>
        <taxon>Nannocystaceae</taxon>
        <taxon>Nannocystis</taxon>
    </lineage>
</organism>